<dbReference type="GO" id="GO:0140042">
    <property type="term" value="P:lipid droplet formation"/>
    <property type="evidence" value="ECO:0007669"/>
    <property type="project" value="UniProtKB-ARBA"/>
</dbReference>
<gene>
    <name evidence="9" type="ORF">Adt_37191</name>
</gene>
<dbReference type="Pfam" id="PF06775">
    <property type="entry name" value="Seipin"/>
    <property type="match status" value="1"/>
</dbReference>
<keyword evidence="4 8" id="KW-1133">Transmembrane helix</keyword>
<feature type="compositionally biased region" description="Basic residues" evidence="7">
    <location>
        <begin position="480"/>
        <end position="498"/>
    </location>
</feature>
<feature type="transmembrane region" description="Helical" evidence="8">
    <location>
        <begin position="187"/>
        <end position="206"/>
    </location>
</feature>
<dbReference type="InterPro" id="IPR009617">
    <property type="entry name" value="Seipin"/>
</dbReference>
<keyword evidence="2 8" id="KW-0812">Transmembrane</keyword>
<dbReference type="PANTHER" id="PTHR21212">
    <property type="entry name" value="BERNARDINELLI-SEIP CONGENITAL LIPODYSTROPHY 2 HOMOLOG BSCL2 PROTEIN"/>
    <property type="match status" value="1"/>
</dbReference>
<dbReference type="Proteomes" id="UP001604336">
    <property type="component" value="Unassembled WGS sequence"/>
</dbReference>
<evidence type="ECO:0000313" key="9">
    <source>
        <dbReference type="EMBL" id="KAL2476455.1"/>
    </source>
</evidence>
<protein>
    <submittedName>
        <fullName evidence="9">Adipose-regulatory protein (Seipin)</fullName>
    </submittedName>
</protein>
<evidence type="ECO:0000256" key="6">
    <source>
        <dbReference type="ARBA" id="ARBA00023136"/>
    </source>
</evidence>
<accession>A0ABD1QJQ7</accession>
<name>A0ABD1QJQ7_9LAMI</name>
<keyword evidence="10" id="KW-1185">Reference proteome</keyword>
<organism evidence="9 10">
    <name type="scientific">Abeliophyllum distichum</name>
    <dbReference type="NCBI Taxonomy" id="126358"/>
    <lineage>
        <taxon>Eukaryota</taxon>
        <taxon>Viridiplantae</taxon>
        <taxon>Streptophyta</taxon>
        <taxon>Embryophyta</taxon>
        <taxon>Tracheophyta</taxon>
        <taxon>Spermatophyta</taxon>
        <taxon>Magnoliopsida</taxon>
        <taxon>eudicotyledons</taxon>
        <taxon>Gunneridae</taxon>
        <taxon>Pentapetalae</taxon>
        <taxon>asterids</taxon>
        <taxon>lamiids</taxon>
        <taxon>Lamiales</taxon>
        <taxon>Oleaceae</taxon>
        <taxon>Forsythieae</taxon>
        <taxon>Abeliophyllum</taxon>
    </lineage>
</organism>
<keyword evidence="5" id="KW-0443">Lipid metabolism</keyword>
<feature type="region of interest" description="Disordered" evidence="7">
    <location>
        <begin position="475"/>
        <end position="498"/>
    </location>
</feature>
<dbReference type="CDD" id="cd23995">
    <property type="entry name" value="Seipin_BSCL2_like"/>
    <property type="match status" value="1"/>
</dbReference>
<dbReference type="GO" id="GO:0006629">
    <property type="term" value="P:lipid metabolic process"/>
    <property type="evidence" value="ECO:0007669"/>
    <property type="project" value="UniProtKB-KW"/>
</dbReference>
<evidence type="ECO:0000256" key="3">
    <source>
        <dbReference type="ARBA" id="ARBA00022824"/>
    </source>
</evidence>
<evidence type="ECO:0000256" key="4">
    <source>
        <dbReference type="ARBA" id="ARBA00022989"/>
    </source>
</evidence>
<feature type="transmembrane region" description="Helical" evidence="8">
    <location>
        <begin position="154"/>
        <end position="175"/>
    </location>
</feature>
<reference evidence="10" key="1">
    <citation type="submission" date="2024-07" db="EMBL/GenBank/DDBJ databases">
        <title>Two chromosome-level genome assemblies of Korean endemic species Abeliophyllum distichum and Forsythia ovata (Oleaceae).</title>
        <authorList>
            <person name="Jang H."/>
        </authorList>
    </citation>
    <scope>NUCLEOTIDE SEQUENCE [LARGE SCALE GENOMIC DNA]</scope>
</reference>
<evidence type="ECO:0000256" key="1">
    <source>
        <dbReference type="ARBA" id="ARBA00004477"/>
    </source>
</evidence>
<feature type="transmembrane region" description="Helical" evidence="8">
    <location>
        <begin position="446"/>
        <end position="470"/>
    </location>
</feature>
<keyword evidence="3" id="KW-0256">Endoplasmic reticulum</keyword>
<evidence type="ECO:0000256" key="5">
    <source>
        <dbReference type="ARBA" id="ARBA00023098"/>
    </source>
</evidence>
<evidence type="ECO:0000256" key="2">
    <source>
        <dbReference type="ARBA" id="ARBA00022692"/>
    </source>
</evidence>
<dbReference type="AlphaFoldDB" id="A0ABD1QJQ7"/>
<sequence length="498" mass="57084">MDDSILDRNIYDIDEKNKGWFNNSSNFLGFRCKDEMISQNFIVNLMKHSLLLGAEKLLMARKSSGPLDCSTFEPCHDSEVNIFENGRNEGKCVPGKYKNCVLRSSSSRYDRTIESSNEFVDMSKVMNFPAESIAFLAVLMLKMAGFQLNLFLRFFTFPIVIFNFWLMILMFPFQTLTWIRENLKKRLLRTCNACYLILISFVFNQFNAQKSVLKIALRFGWAISCIFYVLFMLFGLLISGFVIGSLIVRNLVEEPMHTTEILNFDYTKTSPVAFVPITSSLVPNVPFGLASKHRIPASDYVGQRPIPNNHKLHLSVSLTLPESEYNRKLGIFQVRVESMSARSEVLASSSYPTMLRYKSQTIRLIETMFKTVPLITGLQSEVQTLKIEIRDYIEGYEPTAFFKVILEQRSEFQAGSGVPEIYAASLNIESELPGLKRAIWNWRRTILVWISFSSFMGELMVVLLVCRPMILPGGRSRGSGSKKKSQQNKLPWNKRNKM</sequence>
<feature type="transmembrane region" description="Helical" evidence="8">
    <location>
        <begin position="226"/>
        <end position="248"/>
    </location>
</feature>
<comment type="subcellular location">
    <subcellularLocation>
        <location evidence="1">Endoplasmic reticulum membrane</location>
        <topology evidence="1">Multi-pass membrane protein</topology>
    </subcellularLocation>
</comment>
<comment type="caution">
    <text evidence="9">The sequence shown here is derived from an EMBL/GenBank/DDBJ whole genome shotgun (WGS) entry which is preliminary data.</text>
</comment>
<dbReference type="EMBL" id="JBFOLK010000011">
    <property type="protein sequence ID" value="KAL2476455.1"/>
    <property type="molecule type" value="Genomic_DNA"/>
</dbReference>
<evidence type="ECO:0000256" key="7">
    <source>
        <dbReference type="SAM" id="MobiDB-lite"/>
    </source>
</evidence>
<keyword evidence="6 8" id="KW-0472">Membrane</keyword>
<dbReference type="GO" id="GO:0005789">
    <property type="term" value="C:endoplasmic reticulum membrane"/>
    <property type="evidence" value="ECO:0007669"/>
    <property type="project" value="UniProtKB-SubCell"/>
</dbReference>
<evidence type="ECO:0000313" key="10">
    <source>
        <dbReference type="Proteomes" id="UP001604336"/>
    </source>
</evidence>
<evidence type="ECO:0000256" key="8">
    <source>
        <dbReference type="SAM" id="Phobius"/>
    </source>
</evidence>
<dbReference type="PANTHER" id="PTHR21212:SF6">
    <property type="entry name" value="SEIPIN-2-LIKE"/>
    <property type="match status" value="1"/>
</dbReference>
<proteinExistence type="predicted"/>